<organism evidence="7 8">
    <name type="scientific">Solirubrobacter ginsenosidimutans</name>
    <dbReference type="NCBI Taxonomy" id="490573"/>
    <lineage>
        <taxon>Bacteria</taxon>
        <taxon>Bacillati</taxon>
        <taxon>Actinomycetota</taxon>
        <taxon>Thermoleophilia</taxon>
        <taxon>Solirubrobacterales</taxon>
        <taxon>Solirubrobacteraceae</taxon>
        <taxon>Solirubrobacter</taxon>
    </lineage>
</organism>
<keyword evidence="8" id="KW-1185">Reference proteome</keyword>
<sequence length="527" mass="57434">MSTPRTERLSDGQAELGGPPGSSATLLRVTNVAKAFGATQAVRDASFELRAGEVLALVGENGCGKSTMVKILSGVHLPDAGEIELDGEAIPPLSTPQQAQRRGIVTVFQEVLVAESCSVLDNVWLGIDDTWRTRVSLREKRARAREVLGELLGRDVDLGIAAEELSLSDRQACGIVRALLRDPKILILDEATSALDVATRDRLFAMVGALSRKGVGVIFITHRMDEIEQIGDWITVMRSGETVGDLSRGHWTHRQLVQLMTGADALGSEEQDRLEPVAKRRGDVVLSVRGLRLRPDGQPIDLDVHAGELIGLAGLEGHGGNTFLEALRGGVMTEGEVVRHVDGREAVIGSPADAADHDIAYVPRERRADAVFSWMSIRENFALPTLGRDTRLGWLRTRSSRRRLDAYVNRLGIVLGSAEDSITTLSGGNQQKVIIARWLAYGPRVLLLNDPTRGIDIGAKNDLYALFGALAAEGLAVVMLSTELDEHVELMDRVLVFREHELFKEFGRSEVTRERLVAAFFGEQSEA</sequence>
<dbReference type="AlphaFoldDB" id="A0A9X3N1F9"/>
<reference evidence="7" key="1">
    <citation type="submission" date="2022-10" db="EMBL/GenBank/DDBJ databases">
        <title>The WGS of Solirubrobacter ginsenosidimutans DSM 21036.</title>
        <authorList>
            <person name="Jiang Z."/>
        </authorList>
    </citation>
    <scope>NUCLEOTIDE SEQUENCE</scope>
    <source>
        <strain evidence="7">DSM 21036</strain>
    </source>
</reference>
<evidence type="ECO:0000256" key="5">
    <source>
        <dbReference type="SAM" id="MobiDB-lite"/>
    </source>
</evidence>
<evidence type="ECO:0000313" key="7">
    <source>
        <dbReference type="EMBL" id="MDA0165318.1"/>
    </source>
</evidence>
<comment type="caution">
    <text evidence="7">The sequence shown here is derived from an EMBL/GenBank/DDBJ whole genome shotgun (WGS) entry which is preliminary data.</text>
</comment>
<evidence type="ECO:0000256" key="4">
    <source>
        <dbReference type="ARBA" id="ARBA00022840"/>
    </source>
</evidence>
<dbReference type="EMBL" id="JAPDOD010000045">
    <property type="protein sequence ID" value="MDA0165318.1"/>
    <property type="molecule type" value="Genomic_DNA"/>
</dbReference>
<feature type="domain" description="ABC transporter" evidence="6">
    <location>
        <begin position="27"/>
        <end position="264"/>
    </location>
</feature>
<dbReference type="InterPro" id="IPR003593">
    <property type="entry name" value="AAA+_ATPase"/>
</dbReference>
<accession>A0A9X3N1F9</accession>
<dbReference type="InterPro" id="IPR027417">
    <property type="entry name" value="P-loop_NTPase"/>
</dbReference>
<evidence type="ECO:0000313" key="8">
    <source>
        <dbReference type="Proteomes" id="UP001149140"/>
    </source>
</evidence>
<evidence type="ECO:0000256" key="1">
    <source>
        <dbReference type="ARBA" id="ARBA00022448"/>
    </source>
</evidence>
<dbReference type="CDD" id="cd03215">
    <property type="entry name" value="ABC_Carb_Monos_II"/>
    <property type="match status" value="1"/>
</dbReference>
<keyword evidence="2" id="KW-0677">Repeat</keyword>
<keyword evidence="3" id="KW-0547">Nucleotide-binding</keyword>
<feature type="region of interest" description="Disordered" evidence="5">
    <location>
        <begin position="1"/>
        <end position="22"/>
    </location>
</feature>
<protein>
    <submittedName>
        <fullName evidence="7">Sugar ABC transporter ATP-binding protein</fullName>
    </submittedName>
</protein>
<dbReference type="CDD" id="cd03216">
    <property type="entry name" value="ABC_Carb_Monos_I"/>
    <property type="match status" value="1"/>
</dbReference>
<dbReference type="PROSITE" id="PS50893">
    <property type="entry name" value="ABC_TRANSPORTER_2"/>
    <property type="match status" value="2"/>
</dbReference>
<dbReference type="PROSITE" id="PS00211">
    <property type="entry name" value="ABC_TRANSPORTER_1"/>
    <property type="match status" value="1"/>
</dbReference>
<dbReference type="SUPFAM" id="SSF52540">
    <property type="entry name" value="P-loop containing nucleoside triphosphate hydrolases"/>
    <property type="match status" value="2"/>
</dbReference>
<evidence type="ECO:0000256" key="3">
    <source>
        <dbReference type="ARBA" id="ARBA00022741"/>
    </source>
</evidence>
<dbReference type="SMART" id="SM00382">
    <property type="entry name" value="AAA"/>
    <property type="match status" value="2"/>
</dbReference>
<dbReference type="Proteomes" id="UP001149140">
    <property type="component" value="Unassembled WGS sequence"/>
</dbReference>
<keyword evidence="4 7" id="KW-0067">ATP-binding</keyword>
<dbReference type="InterPro" id="IPR003439">
    <property type="entry name" value="ABC_transporter-like_ATP-bd"/>
</dbReference>
<dbReference type="GO" id="GO:0016887">
    <property type="term" value="F:ATP hydrolysis activity"/>
    <property type="evidence" value="ECO:0007669"/>
    <property type="project" value="InterPro"/>
</dbReference>
<gene>
    <name evidence="7" type="ORF">OM076_33930</name>
</gene>
<proteinExistence type="predicted"/>
<dbReference type="InterPro" id="IPR017871">
    <property type="entry name" value="ABC_transporter-like_CS"/>
</dbReference>
<feature type="compositionally biased region" description="Basic and acidic residues" evidence="5">
    <location>
        <begin position="1"/>
        <end position="10"/>
    </location>
</feature>
<dbReference type="Gene3D" id="3.40.50.300">
    <property type="entry name" value="P-loop containing nucleotide triphosphate hydrolases"/>
    <property type="match status" value="2"/>
</dbReference>
<evidence type="ECO:0000256" key="2">
    <source>
        <dbReference type="ARBA" id="ARBA00022737"/>
    </source>
</evidence>
<feature type="domain" description="ABC transporter" evidence="6">
    <location>
        <begin position="279"/>
        <end position="524"/>
    </location>
</feature>
<dbReference type="InterPro" id="IPR050107">
    <property type="entry name" value="ABC_carbohydrate_import_ATPase"/>
</dbReference>
<name>A0A9X3N1F9_9ACTN</name>
<dbReference type="PANTHER" id="PTHR43790:SF9">
    <property type="entry name" value="GALACTOFURANOSE TRANSPORTER ATP-BINDING PROTEIN YTFR"/>
    <property type="match status" value="1"/>
</dbReference>
<evidence type="ECO:0000259" key="6">
    <source>
        <dbReference type="PROSITE" id="PS50893"/>
    </source>
</evidence>
<keyword evidence="1" id="KW-0813">Transport</keyword>
<dbReference type="PANTHER" id="PTHR43790">
    <property type="entry name" value="CARBOHYDRATE TRANSPORT ATP-BINDING PROTEIN MG119-RELATED"/>
    <property type="match status" value="1"/>
</dbReference>
<dbReference type="Pfam" id="PF00005">
    <property type="entry name" value="ABC_tran"/>
    <property type="match status" value="2"/>
</dbReference>
<dbReference type="GO" id="GO:0005524">
    <property type="term" value="F:ATP binding"/>
    <property type="evidence" value="ECO:0007669"/>
    <property type="project" value="UniProtKB-KW"/>
</dbReference>